<dbReference type="Gramene" id="KQJ86393">
    <property type="protein sequence ID" value="KQJ86393"/>
    <property type="gene ID" value="BRADI_4g05150v3"/>
</dbReference>
<organism evidence="3">
    <name type="scientific">Brachypodium distachyon</name>
    <name type="common">Purple false brome</name>
    <name type="synonym">Trachynia distachya</name>
    <dbReference type="NCBI Taxonomy" id="15368"/>
    <lineage>
        <taxon>Eukaryota</taxon>
        <taxon>Viridiplantae</taxon>
        <taxon>Streptophyta</taxon>
        <taxon>Embryophyta</taxon>
        <taxon>Tracheophyta</taxon>
        <taxon>Spermatophyta</taxon>
        <taxon>Magnoliopsida</taxon>
        <taxon>Liliopsida</taxon>
        <taxon>Poales</taxon>
        <taxon>Poaceae</taxon>
        <taxon>BOP clade</taxon>
        <taxon>Pooideae</taxon>
        <taxon>Stipodae</taxon>
        <taxon>Brachypodieae</taxon>
        <taxon>Brachypodium</taxon>
    </lineage>
</organism>
<keyword evidence="2" id="KW-1133">Transmembrane helix</keyword>
<gene>
    <name evidence="3" type="ORF">BRADI_4g05150v3</name>
</gene>
<proteinExistence type="predicted"/>
<dbReference type="EMBL" id="CM000883">
    <property type="protein sequence ID" value="KQJ86393.1"/>
    <property type="molecule type" value="Genomic_DNA"/>
</dbReference>
<feature type="region of interest" description="Disordered" evidence="1">
    <location>
        <begin position="150"/>
        <end position="172"/>
    </location>
</feature>
<protein>
    <submittedName>
        <fullName evidence="3 4">Uncharacterized protein</fullName>
    </submittedName>
</protein>
<feature type="compositionally biased region" description="Basic and acidic residues" evidence="1">
    <location>
        <begin position="401"/>
        <end position="411"/>
    </location>
</feature>
<dbReference type="PANTHER" id="PTHR15251:SF2">
    <property type="entry name" value="TESTIS-SPECIFIC BASIC PROTEIN Y 1-RELATED"/>
    <property type="match status" value="1"/>
</dbReference>
<reference evidence="4" key="3">
    <citation type="submission" date="2018-08" db="UniProtKB">
        <authorList>
            <consortium name="EnsemblPlants"/>
        </authorList>
    </citation>
    <scope>IDENTIFICATION</scope>
    <source>
        <strain evidence="4">cv. Bd21</strain>
    </source>
</reference>
<evidence type="ECO:0000313" key="5">
    <source>
        <dbReference type="Proteomes" id="UP000008810"/>
    </source>
</evidence>
<reference evidence="3" key="2">
    <citation type="submission" date="2017-06" db="EMBL/GenBank/DDBJ databases">
        <title>WGS assembly of Brachypodium distachyon.</title>
        <authorList>
            <consortium name="The International Brachypodium Initiative"/>
            <person name="Lucas S."/>
            <person name="Harmon-Smith M."/>
            <person name="Lail K."/>
            <person name="Tice H."/>
            <person name="Grimwood J."/>
            <person name="Bruce D."/>
            <person name="Barry K."/>
            <person name="Shu S."/>
            <person name="Lindquist E."/>
            <person name="Wang M."/>
            <person name="Pitluck S."/>
            <person name="Vogel J.P."/>
            <person name="Garvin D.F."/>
            <person name="Mockler T.C."/>
            <person name="Schmutz J."/>
            <person name="Rokhsar D."/>
            <person name="Bevan M.W."/>
        </authorList>
    </citation>
    <scope>NUCLEOTIDE SEQUENCE</scope>
    <source>
        <strain evidence="3">Bd21</strain>
    </source>
</reference>
<reference evidence="3 4" key="1">
    <citation type="journal article" date="2010" name="Nature">
        <title>Genome sequencing and analysis of the model grass Brachypodium distachyon.</title>
        <authorList>
            <consortium name="International Brachypodium Initiative"/>
        </authorList>
    </citation>
    <scope>NUCLEOTIDE SEQUENCE [LARGE SCALE GENOMIC DNA]</scope>
    <source>
        <strain evidence="3 4">Bd21</strain>
    </source>
</reference>
<sequence>MIRESWVVHAIRPPALGIRHTAPKTSQPSPPSSLPQEHEKEASESPLPSQLPPLNCESIIAGAPLCSFNCPAVFVMEVGGSSAGSSTRSGEGDLCAAQESREEEKARSGGGAMRARVCARVRTPHGVGALLLVGGAIVGAAVVAWRRRGDGKGANHHQHREKQPAKEEGFLDGGVVEDEQIQGKFDQSDENSSREDTEVGTNGLDGKETHDLHENQEEEKKEEEINADKLDSKLVEKFDPNSSRGLAEIVTVDTVSSAFCTNKESGDVNKADQNSRKNDIEEEVMPNAIEGVESVENCDQSTLTISSLEIAREEHNDGPQETASTQATAPQLLISEEAKADTMAETAEVELAEGTAIEENVSEHEAAEAELSKGTTVEENVSEQEAAEEELAKGTTMEENVSEHEEHKQAAEKPAVAAVIDSSVISSPQYLLKSAEKKRPANPEWKESGMKLYQDQDCGNGELSKVGTKQGGVAVVTVDRRAASMAVLAIILAVTIGVNAIFAVTIGVNIISCLYSHLRGT</sequence>
<feature type="compositionally biased region" description="Basic and acidic residues" evidence="1">
    <location>
        <begin position="205"/>
        <end position="228"/>
    </location>
</feature>
<name>A0A0Q3PBG1_BRADI</name>
<feature type="compositionally biased region" description="Acidic residues" evidence="1">
    <location>
        <begin position="380"/>
        <end position="389"/>
    </location>
</feature>
<keyword evidence="2" id="KW-0472">Membrane</keyword>
<dbReference type="AlphaFoldDB" id="A0A0Q3PBG1"/>
<dbReference type="ExpressionAtlas" id="A0A0Q3PBG1">
    <property type="expression patterns" value="baseline"/>
</dbReference>
<dbReference type="OrthoDB" id="692283at2759"/>
<dbReference type="STRING" id="15368.A0A0Q3PBG1"/>
<keyword evidence="5" id="KW-1185">Reference proteome</keyword>
<dbReference type="PANTHER" id="PTHR15251">
    <property type="entry name" value="TESTIS-SPECIFIC BASIC PROTEIN Y 1-RELATED"/>
    <property type="match status" value="1"/>
</dbReference>
<dbReference type="Proteomes" id="UP000008810">
    <property type="component" value="Chromosome 4"/>
</dbReference>
<feature type="region of interest" description="Disordered" evidence="1">
    <location>
        <begin position="184"/>
        <end position="228"/>
    </location>
</feature>
<evidence type="ECO:0000256" key="2">
    <source>
        <dbReference type="SAM" id="Phobius"/>
    </source>
</evidence>
<dbReference type="InParanoid" id="A0A0Q3PBG1"/>
<accession>A0A0Q3PBG1</accession>
<evidence type="ECO:0000256" key="1">
    <source>
        <dbReference type="SAM" id="MobiDB-lite"/>
    </source>
</evidence>
<dbReference type="FunCoup" id="A0A0Q3PBG1">
    <property type="interactions" value="817"/>
</dbReference>
<evidence type="ECO:0000313" key="3">
    <source>
        <dbReference type="EMBL" id="KQJ86393.1"/>
    </source>
</evidence>
<feature type="transmembrane region" description="Helical" evidence="2">
    <location>
        <begin position="486"/>
        <end position="511"/>
    </location>
</feature>
<dbReference type="EnsemblPlants" id="KQJ86393">
    <property type="protein sequence ID" value="KQJ86393"/>
    <property type="gene ID" value="BRADI_4g05150v3"/>
</dbReference>
<evidence type="ECO:0000313" key="4">
    <source>
        <dbReference type="EnsemblPlants" id="KQJ86393"/>
    </source>
</evidence>
<feature type="transmembrane region" description="Helical" evidence="2">
    <location>
        <begin position="126"/>
        <end position="145"/>
    </location>
</feature>
<feature type="compositionally biased region" description="Basic and acidic residues" evidence="1">
    <location>
        <begin position="361"/>
        <end position="371"/>
    </location>
</feature>
<keyword evidence="2" id="KW-0812">Transmembrane</keyword>
<feature type="region of interest" description="Disordered" evidence="1">
    <location>
        <begin position="81"/>
        <end position="110"/>
    </location>
</feature>
<feature type="region of interest" description="Disordered" evidence="1">
    <location>
        <begin position="17"/>
        <end position="50"/>
    </location>
</feature>
<feature type="region of interest" description="Disordered" evidence="1">
    <location>
        <begin position="355"/>
        <end position="414"/>
    </location>
</feature>